<comment type="subcellular location">
    <subcellularLocation>
        <location evidence="3">Cytoplasm</location>
    </subcellularLocation>
</comment>
<evidence type="ECO:0000313" key="12">
    <source>
        <dbReference type="Proteomes" id="UP000007797"/>
    </source>
</evidence>
<dbReference type="RefSeq" id="XP_004358200.1">
    <property type="nucleotide sequence ID" value="XM_004358143.1"/>
</dbReference>
<feature type="region of interest" description="Disordered" evidence="8">
    <location>
        <begin position="120"/>
        <end position="139"/>
    </location>
</feature>
<dbReference type="Pfam" id="PF22600">
    <property type="entry name" value="MTPAP-like_central"/>
    <property type="match status" value="2"/>
</dbReference>
<dbReference type="InterPro" id="IPR054708">
    <property type="entry name" value="MTPAP-like_central"/>
</dbReference>
<keyword evidence="5" id="KW-0808">Transferase</keyword>
<dbReference type="CDD" id="cd05402">
    <property type="entry name" value="NT_PAP_TUTase"/>
    <property type="match status" value="1"/>
</dbReference>
<dbReference type="EMBL" id="GL883013">
    <property type="protein sequence ID" value="EGG19854.1"/>
    <property type="molecule type" value="Genomic_DNA"/>
</dbReference>
<feature type="domain" description="Poly(A) RNA polymerase mitochondrial-like central palm" evidence="10">
    <location>
        <begin position="1289"/>
        <end position="1429"/>
    </location>
</feature>
<evidence type="ECO:0000256" key="8">
    <source>
        <dbReference type="SAM" id="MobiDB-lite"/>
    </source>
</evidence>
<protein>
    <recommendedName>
        <fullName evidence="13">PAP-associated domain-containing protein</fullName>
    </recommendedName>
</protein>
<organism evidence="11 12">
    <name type="scientific">Cavenderia fasciculata</name>
    <name type="common">Slime mold</name>
    <name type="synonym">Dictyostelium fasciculatum</name>
    <dbReference type="NCBI Taxonomy" id="261658"/>
    <lineage>
        <taxon>Eukaryota</taxon>
        <taxon>Amoebozoa</taxon>
        <taxon>Evosea</taxon>
        <taxon>Eumycetozoa</taxon>
        <taxon>Dictyostelia</taxon>
        <taxon>Acytosteliales</taxon>
        <taxon>Cavenderiaceae</taxon>
        <taxon>Cavenderia</taxon>
    </lineage>
</organism>
<keyword evidence="6" id="KW-0479">Metal-binding</keyword>
<evidence type="ECO:0000259" key="10">
    <source>
        <dbReference type="Pfam" id="PF22600"/>
    </source>
</evidence>
<dbReference type="GeneID" id="14872248"/>
<evidence type="ECO:0000256" key="2">
    <source>
        <dbReference type="ARBA" id="ARBA00001946"/>
    </source>
</evidence>
<evidence type="ECO:0000259" key="9">
    <source>
        <dbReference type="Pfam" id="PF03828"/>
    </source>
</evidence>
<evidence type="ECO:0000256" key="6">
    <source>
        <dbReference type="ARBA" id="ARBA00022723"/>
    </source>
</evidence>
<keyword evidence="4" id="KW-0963">Cytoplasm</keyword>
<dbReference type="GO" id="GO:0016779">
    <property type="term" value="F:nucleotidyltransferase activity"/>
    <property type="evidence" value="ECO:0007669"/>
    <property type="project" value="TreeGrafter"/>
</dbReference>
<evidence type="ECO:0000256" key="4">
    <source>
        <dbReference type="ARBA" id="ARBA00022490"/>
    </source>
</evidence>
<evidence type="ECO:0000256" key="5">
    <source>
        <dbReference type="ARBA" id="ARBA00022679"/>
    </source>
</evidence>
<evidence type="ECO:0000256" key="3">
    <source>
        <dbReference type="ARBA" id="ARBA00004496"/>
    </source>
</evidence>
<dbReference type="SUPFAM" id="SSF81301">
    <property type="entry name" value="Nucleotidyltransferase"/>
    <property type="match status" value="2"/>
</dbReference>
<dbReference type="SUPFAM" id="SSF81631">
    <property type="entry name" value="PAP/OAS1 substrate-binding domain"/>
    <property type="match status" value="2"/>
</dbReference>
<feature type="domain" description="PAP-associated" evidence="9">
    <location>
        <begin position="745"/>
        <end position="796"/>
    </location>
</feature>
<feature type="region of interest" description="Disordered" evidence="8">
    <location>
        <begin position="198"/>
        <end position="217"/>
    </location>
</feature>
<dbReference type="KEGG" id="dfa:DFA_06957"/>
<keyword evidence="12" id="KW-1185">Reference proteome</keyword>
<comment type="cofactor">
    <cofactor evidence="2">
        <name>Mg(2+)</name>
        <dbReference type="ChEBI" id="CHEBI:18420"/>
    </cofactor>
</comment>
<evidence type="ECO:0008006" key="13">
    <source>
        <dbReference type="Google" id="ProtNLM"/>
    </source>
</evidence>
<feature type="compositionally biased region" description="Acidic residues" evidence="8">
    <location>
        <begin position="1192"/>
        <end position="1204"/>
    </location>
</feature>
<dbReference type="OrthoDB" id="20488at2759"/>
<dbReference type="Proteomes" id="UP000007797">
    <property type="component" value="Unassembled WGS sequence"/>
</dbReference>
<feature type="domain" description="Poly(A) RNA polymerase mitochondrial-like central palm" evidence="10">
    <location>
        <begin position="500"/>
        <end position="646"/>
    </location>
</feature>
<evidence type="ECO:0000313" key="11">
    <source>
        <dbReference type="EMBL" id="EGG19854.1"/>
    </source>
</evidence>
<feature type="region of interest" description="Disordered" evidence="8">
    <location>
        <begin position="1189"/>
        <end position="1210"/>
    </location>
</feature>
<dbReference type="InterPro" id="IPR002058">
    <property type="entry name" value="PAP_assoc"/>
</dbReference>
<dbReference type="PANTHER" id="PTHR12271:SF40">
    <property type="entry name" value="POLY(A) RNA POLYMERASE GLD2"/>
    <property type="match status" value="1"/>
</dbReference>
<dbReference type="GO" id="GO:0005737">
    <property type="term" value="C:cytoplasm"/>
    <property type="evidence" value="ECO:0007669"/>
    <property type="project" value="UniProtKB-SubCell"/>
</dbReference>
<feature type="domain" description="PAP-associated" evidence="9">
    <location>
        <begin position="1520"/>
        <end position="1575"/>
    </location>
</feature>
<evidence type="ECO:0000256" key="7">
    <source>
        <dbReference type="ARBA" id="ARBA00022842"/>
    </source>
</evidence>
<keyword evidence="7" id="KW-0460">Magnesium</keyword>
<gene>
    <name evidence="11" type="ORF">DFA_06957</name>
</gene>
<dbReference type="PANTHER" id="PTHR12271">
    <property type="entry name" value="POLY A POLYMERASE CID PAP -RELATED"/>
    <property type="match status" value="1"/>
</dbReference>
<comment type="cofactor">
    <cofactor evidence="1">
        <name>Mn(2+)</name>
        <dbReference type="ChEBI" id="CHEBI:29035"/>
    </cofactor>
</comment>
<dbReference type="Gene3D" id="1.10.1410.10">
    <property type="match status" value="2"/>
</dbReference>
<sequence>MYALPTVKVEEEIQKLTTNQQLSTVNQPINEIAKQLSASESNNNKIILLNELTEQQKEYTCCLQEYSGVSKTLVAAFIDQSSLANTIVFENVSQEIVQVELNLSRLLEKRISILKGLIQNQQSQPQDEEKEKGKKISGGIQQQVQEPVWDLYAPPTFQSVEMLVPTPTGSNPKKKKQTMQVVKMIGEAQVYIKSTQDHPKVTNELEEKEKEKEKEREDHEASLIINYIRQIDYIQSTQKTYDEIVEIFLKCRPQRLTKLGCHIDQISELPVDITHDQYSSMVMSSMFEGLRQQMVVNILDSGGKIDYKLTDGLLSFKRIQGDPAKANSLTATNNGMLLDFEYKTKTRANDLHKQDLVLIQIKPMNPKYRKRHIYSSHQKYDEQLERLFSNFGDHDDDSDDSDDEEEDECEMVNNSISNLSIDPNAVDYVESLIKQVEIDISQYNKIKADRNSETKVQAKSAYSRVKNNLDQLVIINQKVNIISSPQPPLGDIADNRVINDLLVTAFTDKKCSQQIMTAKKSSWNDLLELLKINFPRDGFEPYGSFVNGIQLESSDDIDVCFKTSFDTSNAIRLKILMKSVVRCLKKRKGGRRGNKLKGPYSVERIFDSIKEVGIIRFRDYKHRVSFNMSFNNRLAIGNSLLVKSYAEIDERAKQLMLLVKYWASRKDINDASGGTLSSYAWLNMVIFYLQTVQPPVLPSLHSNVSSNCPTNQPVQKDDWSIKEDEWKFVDHRHTGFVSQNNKTLFQLFYGFFDFYCKFDFTNQLICIRLGKSTTNKIGMDQNNHSQICIEDPFDTSSNLGASVKSTSFNIIIFEFMSMQSKLLELVSNNQKIIRQQDFDLLFAQSLKLNQLTFAQNSNQEKEKEKEREISKKIGEMEESIKSTKADFKATKAYITPMDRPKILKEHSAKINFIKNELKKLQGELLVLVLHETSALENVIRRITNDYVQSSTQKTYDEIVQVILRCRPQILTKLGRHIELSELVLPTTSSTNDQYNSSLVVSLVFEKLRQEIVGNIIDSGGKIDVKDGGLLTANYIKSVAIVTKAQSLTAATNKNGMILDFKFKSKTRVTDLHKHDLVLLQNKARSTLCVLAQVISAPQPTTGKSDQLCKVYIIDEQILAPHTTEFIDSLSTVSKNKTEFHVLRVVRKNKQTMNMNVSDLIDDLKNPKKFISPNFKTFGQEFEELCSPSFVENDQDSDDDDDDDQADKVVNSNSTVESLIKQVEIDVIERNKIKADRKPETKVQAQNAISRVKKNLNQLFNYQKANTISSPSQSSPLGDITDRQEINGLLVTAYTVKKCSDKTLSAKESSRNDLFSLLKSQFPKDSFEAYGSFVNGIQLESSDIDVCFKTDINTSDPVLRKDLMKSIVTRLYNRKSKRSKLRGPYQVERVLDSIKVPIIKFRDLRYNVSYDMCFNNRLAIGNSLLVKSYAEIDERAKQLMLLVKYWASRKDINDASGGTLSSYAWLNMVIFYLQTVQPPVLPSLHANISSKPTNQLVQKDDWKFVDHRHTGFVRQNKKTLFQLFYGFFNFYCKFDFTNQLICIRLGKPTSYSLASKSYKDNNNQSLIRIEDPFDTSANPGASVKLSSSFKIIIFEFTSMQSKLLQLSNKKDIIYHQDFDHLFSKSLKLNQLYKKSK</sequence>
<dbReference type="GO" id="GO:0046872">
    <property type="term" value="F:metal ion binding"/>
    <property type="evidence" value="ECO:0007669"/>
    <property type="project" value="UniProtKB-KW"/>
</dbReference>
<accession>F4PX51</accession>
<name>F4PX51_CACFS</name>
<dbReference type="InterPro" id="IPR043519">
    <property type="entry name" value="NT_sf"/>
</dbReference>
<evidence type="ECO:0000256" key="1">
    <source>
        <dbReference type="ARBA" id="ARBA00001936"/>
    </source>
</evidence>
<dbReference type="GO" id="GO:0031123">
    <property type="term" value="P:RNA 3'-end processing"/>
    <property type="evidence" value="ECO:0007669"/>
    <property type="project" value="TreeGrafter"/>
</dbReference>
<reference evidence="12" key="1">
    <citation type="journal article" date="2011" name="Genome Res.">
        <title>Phylogeny-wide analysis of social amoeba genomes highlights ancient origins for complex intercellular communication.</title>
        <authorList>
            <person name="Heidel A.J."/>
            <person name="Lawal H.M."/>
            <person name="Felder M."/>
            <person name="Schilde C."/>
            <person name="Helps N.R."/>
            <person name="Tunggal B."/>
            <person name="Rivero F."/>
            <person name="John U."/>
            <person name="Schleicher M."/>
            <person name="Eichinger L."/>
            <person name="Platzer M."/>
            <person name="Noegel A.A."/>
            <person name="Schaap P."/>
            <person name="Gloeckner G."/>
        </authorList>
    </citation>
    <scope>NUCLEOTIDE SEQUENCE [LARGE SCALE GENOMIC DNA]</scope>
    <source>
        <strain evidence="12">SH3</strain>
    </source>
</reference>
<dbReference type="Pfam" id="PF03828">
    <property type="entry name" value="PAP_assoc"/>
    <property type="match status" value="2"/>
</dbReference>
<proteinExistence type="predicted"/>
<dbReference type="Gene3D" id="3.30.460.10">
    <property type="entry name" value="Beta Polymerase, domain 2"/>
    <property type="match status" value="2"/>
</dbReference>